<dbReference type="PANTHER" id="PTHR11066:SF34">
    <property type="entry name" value="ACYL-COENZYME A THIOESTERASE 8"/>
    <property type="match status" value="1"/>
</dbReference>
<comment type="similarity">
    <text evidence="1">Belongs to the C/M/P thioester hydrolase family.</text>
</comment>
<feature type="non-terminal residue" evidence="5">
    <location>
        <position position="1"/>
    </location>
</feature>
<protein>
    <recommendedName>
        <fullName evidence="6">Acyl-CoA thioesterase II domain-containing protein</fullName>
    </recommendedName>
</protein>
<evidence type="ECO:0000259" key="4">
    <source>
        <dbReference type="Pfam" id="PF20789"/>
    </source>
</evidence>
<dbReference type="InterPro" id="IPR029069">
    <property type="entry name" value="HotDog_dom_sf"/>
</dbReference>
<dbReference type="InterPro" id="IPR049449">
    <property type="entry name" value="TesB_ACOT8-like_N"/>
</dbReference>
<accession>A0A381YQB7</accession>
<feature type="domain" description="Acyl-CoA thioesterase-like C-terminal" evidence="4">
    <location>
        <begin position="126"/>
        <end position="269"/>
    </location>
</feature>
<evidence type="ECO:0000259" key="3">
    <source>
        <dbReference type="Pfam" id="PF13622"/>
    </source>
</evidence>
<evidence type="ECO:0000256" key="1">
    <source>
        <dbReference type="ARBA" id="ARBA00006538"/>
    </source>
</evidence>
<dbReference type="InterPro" id="IPR042171">
    <property type="entry name" value="Acyl-CoA_hotdog"/>
</dbReference>
<name>A0A381YQB7_9ZZZZ</name>
<dbReference type="Pfam" id="PF20789">
    <property type="entry name" value="4HBT_3C"/>
    <property type="match status" value="1"/>
</dbReference>
<dbReference type="GO" id="GO:0009062">
    <property type="term" value="P:fatty acid catabolic process"/>
    <property type="evidence" value="ECO:0007669"/>
    <property type="project" value="TreeGrafter"/>
</dbReference>
<dbReference type="Gene3D" id="2.40.160.210">
    <property type="entry name" value="Acyl-CoA thioesterase, double hotdog domain"/>
    <property type="match status" value="1"/>
</dbReference>
<dbReference type="InterPro" id="IPR003703">
    <property type="entry name" value="Acyl_CoA_thio"/>
</dbReference>
<dbReference type="InterPro" id="IPR049450">
    <property type="entry name" value="ACOT8-like_C"/>
</dbReference>
<dbReference type="GO" id="GO:0047617">
    <property type="term" value="F:fatty acyl-CoA hydrolase activity"/>
    <property type="evidence" value="ECO:0007669"/>
    <property type="project" value="InterPro"/>
</dbReference>
<sequence>VSVATLLETLDLEETVDGTYRTRNFDTGERGFTFGGQLLAQFIVASARTEQDKRVKSAHAVFARPVLVEQEAEIAIDTLQSGRSFASVSASLSQGGKECSRALVLLTSEEPDLIRHAAEMPDVPTPEDLESEPSGANWATSENVRIIGDVDILDTDCIGDPGMQVWMRWPDAGEDPAVAQGLLTHGSAGFLIGCALRPHPGVGQSAAHVEFSTGIIAHSVSFHELFDARDWLLYSQRSTYSGRGRAYGIGEVFTRTGQLVAGFSQESMIRHFPEGVSPAGRENTVL</sequence>
<gene>
    <name evidence="5" type="ORF">METZ01_LOCUS132023</name>
</gene>
<dbReference type="PANTHER" id="PTHR11066">
    <property type="entry name" value="ACYL-COA THIOESTERASE"/>
    <property type="match status" value="1"/>
</dbReference>
<dbReference type="CDD" id="cd03444">
    <property type="entry name" value="Thioesterase_II_repeat1"/>
    <property type="match status" value="1"/>
</dbReference>
<dbReference type="EMBL" id="UINC01018784">
    <property type="protein sequence ID" value="SVA79169.1"/>
    <property type="molecule type" value="Genomic_DNA"/>
</dbReference>
<dbReference type="GO" id="GO:0006637">
    <property type="term" value="P:acyl-CoA metabolic process"/>
    <property type="evidence" value="ECO:0007669"/>
    <property type="project" value="InterPro"/>
</dbReference>
<organism evidence="5">
    <name type="scientific">marine metagenome</name>
    <dbReference type="NCBI Taxonomy" id="408172"/>
    <lineage>
        <taxon>unclassified sequences</taxon>
        <taxon>metagenomes</taxon>
        <taxon>ecological metagenomes</taxon>
    </lineage>
</organism>
<evidence type="ECO:0000313" key="5">
    <source>
        <dbReference type="EMBL" id="SVA79169.1"/>
    </source>
</evidence>
<reference evidence="5" key="1">
    <citation type="submission" date="2018-05" db="EMBL/GenBank/DDBJ databases">
        <authorList>
            <person name="Lanie J.A."/>
            <person name="Ng W.-L."/>
            <person name="Kazmierczak K.M."/>
            <person name="Andrzejewski T.M."/>
            <person name="Davidsen T.M."/>
            <person name="Wayne K.J."/>
            <person name="Tettelin H."/>
            <person name="Glass J.I."/>
            <person name="Rusch D."/>
            <person name="Podicherti R."/>
            <person name="Tsui H.-C.T."/>
            <person name="Winkler M.E."/>
        </authorList>
    </citation>
    <scope>NUCLEOTIDE SEQUENCE</scope>
</reference>
<dbReference type="AlphaFoldDB" id="A0A381YQB7"/>
<proteinExistence type="inferred from homology"/>
<dbReference type="GO" id="GO:0005782">
    <property type="term" value="C:peroxisomal matrix"/>
    <property type="evidence" value="ECO:0007669"/>
    <property type="project" value="UniProtKB-SubCell"/>
</dbReference>
<keyword evidence="2" id="KW-0378">Hydrolase</keyword>
<evidence type="ECO:0008006" key="6">
    <source>
        <dbReference type="Google" id="ProtNLM"/>
    </source>
</evidence>
<dbReference type="Pfam" id="PF13622">
    <property type="entry name" value="4HBT_3"/>
    <property type="match status" value="1"/>
</dbReference>
<evidence type="ECO:0000256" key="2">
    <source>
        <dbReference type="ARBA" id="ARBA00022801"/>
    </source>
</evidence>
<feature type="domain" description="Acyl-CoA thioesterase-like N-terminal HotDog" evidence="3">
    <location>
        <begin position="31"/>
        <end position="105"/>
    </location>
</feature>
<dbReference type="SUPFAM" id="SSF54637">
    <property type="entry name" value="Thioesterase/thiol ester dehydrase-isomerase"/>
    <property type="match status" value="2"/>
</dbReference>